<dbReference type="STRING" id="180088.A0A1J8REK6"/>
<keyword evidence="9" id="KW-1185">Reference proteome</keyword>
<dbReference type="OrthoDB" id="1103324at2759"/>
<dbReference type="Gene3D" id="1.10.630.10">
    <property type="entry name" value="Cytochrome P450"/>
    <property type="match status" value="1"/>
</dbReference>
<dbReference type="GO" id="GO:0020037">
    <property type="term" value="F:heme binding"/>
    <property type="evidence" value="ECO:0007669"/>
    <property type="project" value="InterPro"/>
</dbReference>
<dbReference type="InterPro" id="IPR050364">
    <property type="entry name" value="Cytochrome_P450_fung"/>
</dbReference>
<gene>
    <name evidence="8" type="ORF">AZE42_04624</name>
</gene>
<dbReference type="AlphaFoldDB" id="A0A1J8REK6"/>
<evidence type="ECO:0000256" key="7">
    <source>
        <dbReference type="ARBA" id="ARBA00023033"/>
    </source>
</evidence>
<keyword evidence="6" id="KW-0408">Iron</keyword>
<dbReference type="GO" id="GO:0004497">
    <property type="term" value="F:monooxygenase activity"/>
    <property type="evidence" value="ECO:0007669"/>
    <property type="project" value="UniProtKB-KW"/>
</dbReference>
<dbReference type="InterPro" id="IPR001128">
    <property type="entry name" value="Cyt_P450"/>
</dbReference>
<protein>
    <recommendedName>
        <fullName evidence="10">Cytochrome P450</fullName>
    </recommendedName>
</protein>
<reference evidence="8 9" key="1">
    <citation type="submission" date="2016-03" db="EMBL/GenBank/DDBJ databases">
        <title>Comparative genomics of the ectomycorrhizal sister species Rhizopogon vinicolor and Rhizopogon vesiculosus (Basidiomycota: Boletales) reveals a divergence of the mating type B locus.</title>
        <authorList>
            <person name="Mujic A.B."/>
            <person name="Kuo A."/>
            <person name="Tritt A."/>
            <person name="Lipzen A."/>
            <person name="Chen C."/>
            <person name="Johnson J."/>
            <person name="Sharma A."/>
            <person name="Barry K."/>
            <person name="Grigoriev I.V."/>
            <person name="Spatafora J.W."/>
        </authorList>
    </citation>
    <scope>NUCLEOTIDE SEQUENCE [LARGE SCALE GENOMIC DNA]</scope>
    <source>
        <strain evidence="8 9">AM-OR11-056</strain>
    </source>
</reference>
<comment type="cofactor">
    <cofactor evidence="1">
        <name>heme</name>
        <dbReference type="ChEBI" id="CHEBI:30413"/>
    </cofactor>
</comment>
<organism evidence="8 9">
    <name type="scientific">Rhizopogon vesiculosus</name>
    <dbReference type="NCBI Taxonomy" id="180088"/>
    <lineage>
        <taxon>Eukaryota</taxon>
        <taxon>Fungi</taxon>
        <taxon>Dikarya</taxon>
        <taxon>Basidiomycota</taxon>
        <taxon>Agaricomycotina</taxon>
        <taxon>Agaricomycetes</taxon>
        <taxon>Agaricomycetidae</taxon>
        <taxon>Boletales</taxon>
        <taxon>Suillineae</taxon>
        <taxon>Rhizopogonaceae</taxon>
        <taxon>Rhizopogon</taxon>
    </lineage>
</organism>
<comment type="similarity">
    <text evidence="2">Belongs to the cytochrome P450 family.</text>
</comment>
<keyword evidence="4" id="KW-0479">Metal-binding</keyword>
<dbReference type="InterPro" id="IPR036396">
    <property type="entry name" value="Cyt_P450_sf"/>
</dbReference>
<dbReference type="Proteomes" id="UP000183567">
    <property type="component" value="Unassembled WGS sequence"/>
</dbReference>
<keyword evidence="7" id="KW-0503">Monooxygenase</keyword>
<dbReference type="GO" id="GO:0005506">
    <property type="term" value="F:iron ion binding"/>
    <property type="evidence" value="ECO:0007669"/>
    <property type="project" value="InterPro"/>
</dbReference>
<evidence type="ECO:0000256" key="6">
    <source>
        <dbReference type="ARBA" id="ARBA00023004"/>
    </source>
</evidence>
<dbReference type="EMBL" id="LVVM01000673">
    <property type="protein sequence ID" value="OJA20202.1"/>
    <property type="molecule type" value="Genomic_DNA"/>
</dbReference>
<evidence type="ECO:0000313" key="8">
    <source>
        <dbReference type="EMBL" id="OJA20202.1"/>
    </source>
</evidence>
<dbReference type="GO" id="GO:0016705">
    <property type="term" value="F:oxidoreductase activity, acting on paired donors, with incorporation or reduction of molecular oxygen"/>
    <property type="evidence" value="ECO:0007669"/>
    <property type="project" value="InterPro"/>
</dbReference>
<evidence type="ECO:0000256" key="3">
    <source>
        <dbReference type="ARBA" id="ARBA00022617"/>
    </source>
</evidence>
<keyword evidence="3" id="KW-0349">Heme</keyword>
<keyword evidence="5" id="KW-0560">Oxidoreductase</keyword>
<accession>A0A1J8REK6</accession>
<dbReference type="PANTHER" id="PTHR46300">
    <property type="entry name" value="P450, PUTATIVE (EUROFUNG)-RELATED-RELATED"/>
    <property type="match status" value="1"/>
</dbReference>
<evidence type="ECO:0000256" key="4">
    <source>
        <dbReference type="ARBA" id="ARBA00022723"/>
    </source>
</evidence>
<dbReference type="PANTHER" id="PTHR46300:SF7">
    <property type="entry name" value="P450, PUTATIVE (EUROFUNG)-RELATED"/>
    <property type="match status" value="1"/>
</dbReference>
<dbReference type="SUPFAM" id="SSF48264">
    <property type="entry name" value="Cytochrome P450"/>
    <property type="match status" value="1"/>
</dbReference>
<evidence type="ECO:0000256" key="2">
    <source>
        <dbReference type="ARBA" id="ARBA00010617"/>
    </source>
</evidence>
<name>A0A1J8REK6_9AGAM</name>
<evidence type="ECO:0008006" key="10">
    <source>
        <dbReference type="Google" id="ProtNLM"/>
    </source>
</evidence>
<proteinExistence type="inferred from homology"/>
<evidence type="ECO:0000256" key="1">
    <source>
        <dbReference type="ARBA" id="ARBA00001971"/>
    </source>
</evidence>
<evidence type="ECO:0000256" key="5">
    <source>
        <dbReference type="ARBA" id="ARBA00023002"/>
    </source>
</evidence>
<sequence>MALRLTRRRVYSLPLPPGPRPLPLLGNALQLDAKRPWLTYTAWGKTYGKIIYSRLLGIDMIIINSETVARELLDKRSAIYSDRPVLRTNELLGLALFLPYGETLQLHRKVSHQVLRAEKSVSYKEMYSRHANELVINLLNATGAVDPSKHIQAYPASLIMAVTYGPIVHGGEDSFVARARELIDIATRISSPGRAAMYTAFPFREFYNPMGCVNLNTQCWLQSKSC</sequence>
<comment type="caution">
    <text evidence="8">The sequence shown here is derived from an EMBL/GenBank/DDBJ whole genome shotgun (WGS) entry which is preliminary data.</text>
</comment>
<evidence type="ECO:0000313" key="9">
    <source>
        <dbReference type="Proteomes" id="UP000183567"/>
    </source>
</evidence>
<dbReference type="Pfam" id="PF00067">
    <property type="entry name" value="p450"/>
    <property type="match status" value="1"/>
</dbReference>